<dbReference type="HOGENOM" id="CLU_260480_0_0_1"/>
<feature type="region of interest" description="Disordered" evidence="1">
    <location>
        <begin position="314"/>
        <end position="382"/>
    </location>
</feature>
<evidence type="ECO:0000313" key="3">
    <source>
        <dbReference type="Proteomes" id="UP000001449"/>
    </source>
</evidence>
<dbReference type="GeneID" id="7452893"/>
<dbReference type="RefSeq" id="XP_002287531.1">
    <property type="nucleotide sequence ID" value="XM_002287495.1"/>
</dbReference>
<feature type="compositionally biased region" description="Polar residues" evidence="1">
    <location>
        <begin position="116"/>
        <end position="130"/>
    </location>
</feature>
<feature type="region of interest" description="Disordered" evidence="1">
    <location>
        <begin position="852"/>
        <end position="905"/>
    </location>
</feature>
<keyword evidence="3" id="KW-1185">Reference proteome</keyword>
<feature type="region of interest" description="Disordered" evidence="1">
    <location>
        <begin position="233"/>
        <end position="278"/>
    </location>
</feature>
<feature type="compositionally biased region" description="Polar residues" evidence="1">
    <location>
        <begin position="436"/>
        <end position="449"/>
    </location>
</feature>
<accession>B8BVP8</accession>
<feature type="compositionally biased region" description="Polar residues" evidence="1">
    <location>
        <begin position="268"/>
        <end position="278"/>
    </location>
</feature>
<reference evidence="2 3" key="2">
    <citation type="journal article" date="2008" name="Nature">
        <title>The Phaeodactylum genome reveals the evolutionary history of diatom genomes.</title>
        <authorList>
            <person name="Bowler C."/>
            <person name="Allen A.E."/>
            <person name="Badger J.H."/>
            <person name="Grimwood J."/>
            <person name="Jabbari K."/>
            <person name="Kuo A."/>
            <person name="Maheswari U."/>
            <person name="Martens C."/>
            <person name="Maumus F."/>
            <person name="Otillar R.P."/>
            <person name="Rayko E."/>
            <person name="Salamov A."/>
            <person name="Vandepoele K."/>
            <person name="Beszteri B."/>
            <person name="Gruber A."/>
            <person name="Heijde M."/>
            <person name="Katinka M."/>
            <person name="Mock T."/>
            <person name="Valentin K."/>
            <person name="Verret F."/>
            <person name="Berges J.A."/>
            <person name="Brownlee C."/>
            <person name="Cadoret J.P."/>
            <person name="Chiovitti A."/>
            <person name="Choi C.J."/>
            <person name="Coesel S."/>
            <person name="De Martino A."/>
            <person name="Detter J.C."/>
            <person name="Durkin C."/>
            <person name="Falciatore A."/>
            <person name="Fournet J."/>
            <person name="Haruta M."/>
            <person name="Huysman M.J."/>
            <person name="Jenkins B.D."/>
            <person name="Jiroutova K."/>
            <person name="Jorgensen R.E."/>
            <person name="Joubert Y."/>
            <person name="Kaplan A."/>
            <person name="Kroger N."/>
            <person name="Kroth P.G."/>
            <person name="La Roche J."/>
            <person name="Lindquist E."/>
            <person name="Lommer M."/>
            <person name="Martin-Jezequel V."/>
            <person name="Lopez P.J."/>
            <person name="Lucas S."/>
            <person name="Mangogna M."/>
            <person name="McGinnis K."/>
            <person name="Medlin L.K."/>
            <person name="Montsant A."/>
            <person name="Oudot-Le Secq M.P."/>
            <person name="Napoli C."/>
            <person name="Obornik M."/>
            <person name="Parker M.S."/>
            <person name="Petit J.L."/>
            <person name="Porcel B.M."/>
            <person name="Poulsen N."/>
            <person name="Robison M."/>
            <person name="Rychlewski L."/>
            <person name="Rynearson T.A."/>
            <person name="Schmutz J."/>
            <person name="Shapiro H."/>
            <person name="Siaut M."/>
            <person name="Stanley M."/>
            <person name="Sussman M.R."/>
            <person name="Taylor A.R."/>
            <person name="Vardi A."/>
            <person name="von Dassow P."/>
            <person name="Vyverman W."/>
            <person name="Willis A."/>
            <person name="Wyrwicz L.S."/>
            <person name="Rokhsar D.S."/>
            <person name="Weissenbach J."/>
            <person name="Armbrust E.V."/>
            <person name="Green B.R."/>
            <person name="Van de Peer Y."/>
            <person name="Grigoriev I.V."/>
        </authorList>
    </citation>
    <scope>NUCLEOTIDE SEQUENCE [LARGE SCALE GENOMIC DNA]</scope>
    <source>
        <strain evidence="2 3">CCMP1335</strain>
    </source>
</reference>
<dbReference type="PaxDb" id="35128-Thaps2912"/>
<feature type="compositionally biased region" description="Polar residues" evidence="1">
    <location>
        <begin position="28"/>
        <end position="39"/>
    </location>
</feature>
<feature type="region of interest" description="Disordered" evidence="1">
    <location>
        <begin position="396"/>
        <end position="506"/>
    </location>
</feature>
<dbReference type="Proteomes" id="UP000001449">
    <property type="component" value="Chromosome 2"/>
</dbReference>
<dbReference type="EMBL" id="CM000639">
    <property type="protein sequence ID" value="EED94974.1"/>
    <property type="molecule type" value="Genomic_DNA"/>
</dbReference>
<proteinExistence type="predicted"/>
<feature type="compositionally biased region" description="Low complexity" evidence="1">
    <location>
        <begin position="95"/>
        <end position="107"/>
    </location>
</feature>
<evidence type="ECO:0000313" key="2">
    <source>
        <dbReference type="EMBL" id="EED94974.1"/>
    </source>
</evidence>
<gene>
    <name evidence="2" type="ORF">THAPSDRAFT_2912</name>
</gene>
<reference evidence="2 3" key="1">
    <citation type="journal article" date="2004" name="Science">
        <title>The genome of the diatom Thalassiosira pseudonana: ecology, evolution, and metabolism.</title>
        <authorList>
            <person name="Armbrust E.V."/>
            <person name="Berges J.A."/>
            <person name="Bowler C."/>
            <person name="Green B.R."/>
            <person name="Martinez D."/>
            <person name="Putnam N.H."/>
            <person name="Zhou S."/>
            <person name="Allen A.E."/>
            <person name="Apt K.E."/>
            <person name="Bechner M."/>
            <person name="Brzezinski M.A."/>
            <person name="Chaal B.K."/>
            <person name="Chiovitti A."/>
            <person name="Davis A.K."/>
            <person name="Demarest M.S."/>
            <person name="Detter J.C."/>
            <person name="Glavina T."/>
            <person name="Goodstein D."/>
            <person name="Hadi M.Z."/>
            <person name="Hellsten U."/>
            <person name="Hildebrand M."/>
            <person name="Jenkins B.D."/>
            <person name="Jurka J."/>
            <person name="Kapitonov V.V."/>
            <person name="Kroger N."/>
            <person name="Lau W.W."/>
            <person name="Lane T.W."/>
            <person name="Larimer F.W."/>
            <person name="Lippmeier J.C."/>
            <person name="Lucas S."/>
            <person name="Medina M."/>
            <person name="Montsant A."/>
            <person name="Obornik M."/>
            <person name="Parker M.S."/>
            <person name="Palenik B."/>
            <person name="Pazour G.J."/>
            <person name="Richardson P.M."/>
            <person name="Rynearson T.A."/>
            <person name="Saito M.A."/>
            <person name="Schwartz D.C."/>
            <person name="Thamatrakoln K."/>
            <person name="Valentin K."/>
            <person name="Vardi A."/>
            <person name="Wilkerson F.P."/>
            <person name="Rokhsar D.S."/>
        </authorList>
    </citation>
    <scope>NUCLEOTIDE SEQUENCE [LARGE SCALE GENOMIC DNA]</scope>
    <source>
        <strain evidence="2 3">CCMP1335</strain>
    </source>
</reference>
<dbReference type="InParanoid" id="B8BVP8"/>
<protein>
    <submittedName>
        <fullName evidence="2">Uncharacterized protein</fullName>
    </submittedName>
</protein>
<organism evidence="2 3">
    <name type="scientific">Thalassiosira pseudonana</name>
    <name type="common">Marine diatom</name>
    <name type="synonym">Cyclotella nana</name>
    <dbReference type="NCBI Taxonomy" id="35128"/>
    <lineage>
        <taxon>Eukaryota</taxon>
        <taxon>Sar</taxon>
        <taxon>Stramenopiles</taxon>
        <taxon>Ochrophyta</taxon>
        <taxon>Bacillariophyta</taxon>
        <taxon>Coscinodiscophyceae</taxon>
        <taxon>Thalassiosirophycidae</taxon>
        <taxon>Thalassiosirales</taxon>
        <taxon>Thalassiosiraceae</taxon>
        <taxon>Thalassiosira</taxon>
    </lineage>
</organism>
<feature type="compositionally biased region" description="Polar residues" evidence="1">
    <location>
        <begin position="46"/>
        <end position="78"/>
    </location>
</feature>
<feature type="compositionally biased region" description="Polar residues" evidence="1">
    <location>
        <begin position="239"/>
        <end position="251"/>
    </location>
</feature>
<feature type="region of interest" description="Disordered" evidence="1">
    <location>
        <begin position="15"/>
        <end position="159"/>
    </location>
</feature>
<name>B8BVP8_THAPS</name>
<sequence length="1314" mass="139237">MCGGGLLLCCNKQRGRGGGGASPPGPPNAQSCDDNNTTAGLGGGSIRSSNMNSGGRRQFSSGPYNGDNNNASAAQWTSFRGRLGPSDDDRYEPYNNFNTANTNSNNNRQKMRGYESNPNFNYSYVSLNDSPRQRNGGGGRHNDNVYVQNNPSERRGFGPRRSTFHDLEALSGDSHGNNHIVNNGNANNSGNFHSSGMRRTTSSDLLNTMQSRMQNSSNNGSVDTSFPARIIAKKRRSQSDSSGDSNTNNFNDIAERRSSDPGVFIVPTGNNSGNSMRPVKSTGTLMSIAENASFSSSGFGIQTEFSEYILNTNVGGSRGNGNNNGQGSIRRSNASYDNLNSIGGGGKQNASFDASERNLIRPNSNGSGGHQRGPGASSVNGMRGIHSFDLVTVASVPLRPSGGNQRRESLGSGSRRSALDSSDGVSLMSAPMGVGLNNSFRRQTSNDPQGDTMFQQMQQLDHQQSMQQGNNGNRSRNNSGNFSQPRSNAGRSRRGSGSTYDALSQMNDNSLFDDDGYVNNNSFRNGLVSPPSAATTMLTHTQHAYPEVMKDQTPSLCSLSKKSIFIAVALVLVAGGVLAAVLILDGDIIKKKAEETPSVDEDPAPIQPSASFDSTNEIAPPPKDIEGRCSPSNLPGSLSACLSACLPSACCYSDYAGATCRSVNEGACQEYRPHCDIFYDTWPGATEGVLRTPSDDMVDICTGSGARTGTTYGEALGRHRVRSHIRLQDQHNGDNQSRDLLVGSAEEVCHQFCVAAKCCSSSVVLYPFAFGLVMANGVYTDANNGDYVMTNCQQNNDKNKALCPQYEAFCLSDEDVGRAPAPSGLESAWTSRPTLRPTLSLQPSISFSPSSVLETALGPSPSEITSPTLPSNTTSAPLASVGQTLSPSTSITGATKPTQAPSVDKTDEIPSAPAEEIQAACSGDDIILLLSTGDIDARTGCIGACQDGLCCYAEELGFEWLPSCYEGNEQVCAEYALCLSLVMPELQEENATVIEEINAPAVNETVGDGSPPIPTNITTVCSMDRIRNGGLDDCISICALGYCCAEAEQESCFADYEQTCYLYAPCNNAYGVIQDNAIIESQFPPPATVNISSVCSYEALAASVALESYPTDCIELCQPRACCLDDTCIEGIPNSSQYLLDKLEERCSSYLDCNNMNDLPDLPSNISVICNGNNATVDECSSICSEVACCFPPSIVSASTTNSTNNTSISTQPSCFANFEDTCTAYAPYCAEDIISEALLAAEAPSPVPQSFSIPPAPPDLPSLCALGVGAFCSQLCEAAACCFEASSAPSCLAEYEETCDGYSPCSILYENDS</sequence>
<dbReference type="KEGG" id="tps:THAPSDRAFT_2912"/>
<feature type="compositionally biased region" description="Low complexity" evidence="1">
    <location>
        <begin position="453"/>
        <end position="481"/>
    </location>
</feature>
<feature type="region of interest" description="Disordered" evidence="1">
    <location>
        <begin position="595"/>
        <end position="628"/>
    </location>
</feature>
<evidence type="ECO:0000256" key="1">
    <source>
        <dbReference type="SAM" id="MobiDB-lite"/>
    </source>
</evidence>
<feature type="compositionally biased region" description="Polar residues" evidence="1">
    <location>
        <begin position="608"/>
        <end position="617"/>
    </location>
</feature>
<feature type="compositionally biased region" description="Low complexity" evidence="1">
    <location>
        <begin position="410"/>
        <end position="423"/>
    </location>
</feature>
<feature type="compositionally biased region" description="Polar residues" evidence="1">
    <location>
        <begin position="862"/>
        <end position="901"/>
    </location>
</feature>